<sequence>MNGSIFDLIQAQNVVAYYQNFPQLEPPFLGDELFPATQQMGMNLEFLKGANNQPVALQPAAFDTKVIPRPREGFTEFRDKLPYFKESTYIDEEIRQQLIMVQNSNNPAYQDMVINHIFQNATQLISAAGIAREILRMEALTTGKATVEGNGVFKQYDYFMPDSNKVTAKKAWDQADSNPLADIRDAKQAISYSTGATITRAVMNQATWNTLLANETIKATLLSSSANASAAVVLDGQLTTFLQSNTGITFAVYDKGYKDASNKLHQYIPDGMVVFLPAGNLGNTVFGTTPEEADLRGLSVANVALTDTGVAVTTMAQPDPVSVETKVSQLVAPSFPLVDSVYVLSGLITPPKA</sequence>
<gene>
    <name evidence="1" type="ORF">FC50_GL000948</name>
</gene>
<proteinExistence type="predicted"/>
<dbReference type="OrthoDB" id="47969at2"/>
<keyword evidence="2" id="KW-1185">Reference proteome</keyword>
<dbReference type="Proteomes" id="UP000051922">
    <property type="component" value="Unassembled WGS sequence"/>
</dbReference>
<protein>
    <recommendedName>
        <fullName evidence="3">Major capsid protein</fullName>
    </recommendedName>
</protein>
<name>A0A0R1U4P1_9LACO</name>
<organism evidence="1 2">
    <name type="scientific">Lacticaseibacillus pantheris DSM 15945 = JCM 12539 = NBRC 106106</name>
    <dbReference type="NCBI Taxonomy" id="1423783"/>
    <lineage>
        <taxon>Bacteria</taxon>
        <taxon>Bacillati</taxon>
        <taxon>Bacillota</taxon>
        <taxon>Bacilli</taxon>
        <taxon>Lactobacillales</taxon>
        <taxon>Lactobacillaceae</taxon>
        <taxon>Lacticaseibacillus</taxon>
    </lineage>
</organism>
<dbReference type="Gene3D" id="3.90.1690.10">
    <property type="entry name" value="phage-related protein like domain"/>
    <property type="match status" value="1"/>
</dbReference>
<dbReference type="Pfam" id="PF03864">
    <property type="entry name" value="Phage_cap_E"/>
    <property type="match status" value="1"/>
</dbReference>
<dbReference type="EMBL" id="AZFJ01000045">
    <property type="protein sequence ID" value="KRL86426.1"/>
    <property type="molecule type" value="Genomic_DNA"/>
</dbReference>
<reference evidence="1 2" key="1">
    <citation type="journal article" date="2015" name="Genome Announc.">
        <title>Expanding the biotechnology potential of lactobacilli through comparative genomics of 213 strains and associated genera.</title>
        <authorList>
            <person name="Sun Z."/>
            <person name="Harris H.M."/>
            <person name="McCann A."/>
            <person name="Guo C."/>
            <person name="Argimon S."/>
            <person name="Zhang W."/>
            <person name="Yang X."/>
            <person name="Jeffery I.B."/>
            <person name="Cooney J.C."/>
            <person name="Kagawa T.F."/>
            <person name="Liu W."/>
            <person name="Song Y."/>
            <person name="Salvetti E."/>
            <person name="Wrobel A."/>
            <person name="Rasinkangas P."/>
            <person name="Parkhill J."/>
            <person name="Rea M.C."/>
            <person name="O'Sullivan O."/>
            <person name="Ritari J."/>
            <person name="Douillard F.P."/>
            <person name="Paul Ross R."/>
            <person name="Yang R."/>
            <person name="Briner A.E."/>
            <person name="Felis G.E."/>
            <person name="de Vos W.M."/>
            <person name="Barrangou R."/>
            <person name="Klaenhammer T.R."/>
            <person name="Caufield P.W."/>
            <person name="Cui Y."/>
            <person name="Zhang H."/>
            <person name="O'Toole P.W."/>
        </authorList>
    </citation>
    <scope>NUCLEOTIDE SEQUENCE [LARGE SCALE GENOMIC DNA]</scope>
    <source>
        <strain evidence="1 2">DSM 15945</strain>
    </source>
</reference>
<dbReference type="PATRIC" id="fig|1423783.4.peg.981"/>
<dbReference type="InterPro" id="IPR005564">
    <property type="entry name" value="Major_capsid_GpE"/>
</dbReference>
<evidence type="ECO:0000313" key="2">
    <source>
        <dbReference type="Proteomes" id="UP000051922"/>
    </source>
</evidence>
<dbReference type="STRING" id="1423783.FC50_GL000948"/>
<dbReference type="InterPro" id="IPR053738">
    <property type="entry name" value="Lambda_capsid_assembly"/>
</dbReference>
<comment type="caution">
    <text evidence="1">The sequence shown here is derived from an EMBL/GenBank/DDBJ whole genome shotgun (WGS) entry which is preliminary data.</text>
</comment>
<dbReference type="AlphaFoldDB" id="A0A0R1U4P1"/>
<accession>A0A0R1U4P1</accession>
<evidence type="ECO:0008006" key="3">
    <source>
        <dbReference type="Google" id="ProtNLM"/>
    </source>
</evidence>
<evidence type="ECO:0000313" key="1">
    <source>
        <dbReference type="EMBL" id="KRL86426.1"/>
    </source>
</evidence>
<dbReference type="RefSeq" id="WP_054651369.1">
    <property type="nucleotide sequence ID" value="NZ_AZFJ01000045.1"/>
</dbReference>